<protein>
    <submittedName>
        <fullName evidence="1">Uncharacterized protein</fullName>
    </submittedName>
</protein>
<sequence length="42" mass="5042">MLELMSYATDNADLRHLLTNYRQAYGIGYTFKTEPLPQKYWK</sequence>
<dbReference type="EMBL" id="KT151957">
    <property type="protein sequence ID" value="ALA07589.1"/>
    <property type="molecule type" value="Genomic_DNA"/>
</dbReference>
<evidence type="ECO:0000313" key="2">
    <source>
        <dbReference type="Proteomes" id="UP000224542"/>
    </source>
</evidence>
<accession>A0A0K2CPS0</accession>
<gene>
    <name evidence="1" type="ORF">SECTIM467_179</name>
</gene>
<evidence type="ECO:0000313" key="1">
    <source>
        <dbReference type="EMBL" id="ALA07589.1"/>
    </source>
</evidence>
<organism evidence="1 2">
    <name type="scientific">Brevibacillus phage SecTim467</name>
    <dbReference type="NCBI Taxonomy" id="1691956"/>
    <lineage>
        <taxon>Viruses</taxon>
        <taxon>Duplodnaviria</taxon>
        <taxon>Heunggongvirae</taxon>
        <taxon>Uroviricota</taxon>
        <taxon>Caudoviricetes</taxon>
        <taxon>Jenstvirus</taxon>
        <taxon>Jenstvirus jenst</taxon>
    </lineage>
</organism>
<reference evidence="1 2" key="1">
    <citation type="journal article" date="2015" name="Genome Announc.">
        <title>Genome Sequences of Five Additional Brevibacillus laterosporus Bacteriophages.</title>
        <authorList>
            <person name="Merrill B.D."/>
            <person name="Berg J.A."/>
            <person name="Graves K.A."/>
            <person name="Ward A.T."/>
            <person name="Hilton J.A."/>
            <person name="Wake B.N."/>
            <person name="Grose J.H."/>
            <person name="Breakwell D.P."/>
            <person name="Burnett S.H."/>
        </authorList>
    </citation>
    <scope>NUCLEOTIDE SEQUENCE [LARGE SCALE GENOMIC DNA]</scope>
</reference>
<dbReference type="Proteomes" id="UP000224542">
    <property type="component" value="Segment"/>
</dbReference>
<proteinExistence type="predicted"/>
<name>A0A0K2CPS0_9CAUD</name>